<dbReference type="Proteomes" id="UP001478862">
    <property type="component" value="Unassembled WGS sequence"/>
</dbReference>
<proteinExistence type="predicted"/>
<evidence type="ECO:0000313" key="2">
    <source>
        <dbReference type="Proteomes" id="UP001478862"/>
    </source>
</evidence>
<sequence length="98" mass="11674">MNISVEYIKYLRDRFYETLCLFEEKNEGLSRYIESFSYELYGLQYLVEDSKTIITLLSILEHFYDDSFSPEPDIKIIRGEVFRCISLINKMFKVGDST</sequence>
<reference evidence="1 2" key="1">
    <citation type="submission" date="2024-06" db="EMBL/GenBank/DDBJ databases">
        <title>Lysinibacillus zambalefons sp. nov., a Novel Firmicute Isolated from the Poon Bato Zambales Hyperalkaline Spring.</title>
        <authorList>
            <person name="Aja J.A."/>
            <person name="Lazaro J.E.H."/>
            <person name="Llorin L.D."/>
            <person name="Lim K.R."/>
            <person name="Teodosio J."/>
            <person name="Dalisay D.S."/>
        </authorList>
    </citation>
    <scope>NUCLEOTIDE SEQUENCE [LARGE SCALE GENOMIC DNA]</scope>
    <source>
        <strain evidence="1 2">M3</strain>
    </source>
</reference>
<gene>
    <name evidence="1" type="ORF">ABNX05_11535</name>
</gene>
<keyword evidence="2" id="KW-1185">Reference proteome</keyword>
<dbReference type="EMBL" id="JBEGDG010000007">
    <property type="protein sequence ID" value="MEQ6355251.1"/>
    <property type="molecule type" value="Genomic_DNA"/>
</dbReference>
<accession>A0ABV1MRW1</accession>
<evidence type="ECO:0000313" key="1">
    <source>
        <dbReference type="EMBL" id="MEQ6355251.1"/>
    </source>
</evidence>
<name>A0ABV1MRW1_9BACI</name>
<comment type="caution">
    <text evidence="1">The sequence shown here is derived from an EMBL/GenBank/DDBJ whole genome shotgun (WGS) entry which is preliminary data.</text>
</comment>
<evidence type="ECO:0008006" key="3">
    <source>
        <dbReference type="Google" id="ProtNLM"/>
    </source>
</evidence>
<organism evidence="1 2">
    <name type="scientific">Lysinibacillus zambalensis</name>
    <dbReference type="NCBI Taxonomy" id="3160866"/>
    <lineage>
        <taxon>Bacteria</taxon>
        <taxon>Bacillati</taxon>
        <taxon>Bacillota</taxon>
        <taxon>Bacilli</taxon>
        <taxon>Bacillales</taxon>
        <taxon>Bacillaceae</taxon>
        <taxon>Lysinibacillus</taxon>
    </lineage>
</organism>
<dbReference type="RefSeq" id="WP_349659880.1">
    <property type="nucleotide sequence ID" value="NZ_JBEGDG010000007.1"/>
</dbReference>
<protein>
    <recommendedName>
        <fullName evidence="3">Colicin D immunity protein domain-containing protein</fullName>
    </recommendedName>
</protein>